<organism evidence="2 3">
    <name type="scientific">Actinomadura napierensis</name>
    <dbReference type="NCBI Taxonomy" id="267854"/>
    <lineage>
        <taxon>Bacteria</taxon>
        <taxon>Bacillati</taxon>
        <taxon>Actinomycetota</taxon>
        <taxon>Actinomycetes</taxon>
        <taxon>Streptosporangiales</taxon>
        <taxon>Thermomonosporaceae</taxon>
        <taxon>Actinomadura</taxon>
    </lineage>
</organism>
<comment type="caution">
    <text evidence="2">The sequence shown here is derived from an EMBL/GenBank/DDBJ whole genome shotgun (WGS) entry which is preliminary data.</text>
</comment>
<gene>
    <name evidence="2" type="ORF">GCM10009727_28450</name>
</gene>
<feature type="region of interest" description="Disordered" evidence="1">
    <location>
        <begin position="71"/>
        <end position="129"/>
    </location>
</feature>
<dbReference type="SUPFAM" id="SSF46785">
    <property type="entry name" value="Winged helix' DNA-binding domain"/>
    <property type="match status" value="1"/>
</dbReference>
<name>A0ABN2YZT6_9ACTN</name>
<accession>A0ABN2YZT6</accession>
<dbReference type="RefSeq" id="WP_344266240.1">
    <property type="nucleotide sequence ID" value="NZ_BAAAMR010000020.1"/>
</dbReference>
<evidence type="ECO:0000313" key="2">
    <source>
        <dbReference type="EMBL" id="GAA2134569.1"/>
    </source>
</evidence>
<proteinExistence type="predicted"/>
<keyword evidence="3" id="KW-1185">Reference proteome</keyword>
<sequence length="199" mass="21082">MKTPARDLPGSMIRYGDYLTAVRNALTNLVDTELRSVQDAALPPGARTEVAALADLLTQAAQAAENAAGHCYDHPDKTTADFLTPAAPDAGTADDPEPQEAPRPARPETAQRPAGPAAQERDERGRDGQIPARARAAMLALLAERGPQGARRPELVEVAGHALSTVAKWLADLRDDGVIAVAGSTRATRYYLPEHAPEP</sequence>
<protein>
    <recommendedName>
        <fullName evidence="4">MarR family transcriptional regulator</fullName>
    </recommendedName>
</protein>
<reference evidence="2 3" key="1">
    <citation type="journal article" date="2019" name="Int. J. Syst. Evol. Microbiol.">
        <title>The Global Catalogue of Microorganisms (GCM) 10K type strain sequencing project: providing services to taxonomists for standard genome sequencing and annotation.</title>
        <authorList>
            <consortium name="The Broad Institute Genomics Platform"/>
            <consortium name="The Broad Institute Genome Sequencing Center for Infectious Disease"/>
            <person name="Wu L."/>
            <person name="Ma J."/>
        </authorList>
    </citation>
    <scope>NUCLEOTIDE SEQUENCE [LARGE SCALE GENOMIC DNA]</scope>
    <source>
        <strain evidence="2 3">JCM 13850</strain>
    </source>
</reference>
<dbReference type="InterPro" id="IPR036390">
    <property type="entry name" value="WH_DNA-bd_sf"/>
</dbReference>
<evidence type="ECO:0000256" key="1">
    <source>
        <dbReference type="SAM" id="MobiDB-lite"/>
    </source>
</evidence>
<evidence type="ECO:0008006" key="4">
    <source>
        <dbReference type="Google" id="ProtNLM"/>
    </source>
</evidence>
<dbReference type="EMBL" id="BAAAMR010000020">
    <property type="protein sequence ID" value="GAA2134569.1"/>
    <property type="molecule type" value="Genomic_DNA"/>
</dbReference>
<evidence type="ECO:0000313" key="3">
    <source>
        <dbReference type="Proteomes" id="UP001501020"/>
    </source>
</evidence>
<dbReference type="Proteomes" id="UP001501020">
    <property type="component" value="Unassembled WGS sequence"/>
</dbReference>